<feature type="region of interest" description="Disordered" evidence="1">
    <location>
        <begin position="76"/>
        <end position="109"/>
    </location>
</feature>
<evidence type="ECO:0000256" key="1">
    <source>
        <dbReference type="SAM" id="MobiDB-lite"/>
    </source>
</evidence>
<reference evidence="2" key="1">
    <citation type="submission" date="2021-01" db="EMBL/GenBank/DDBJ databases">
        <authorList>
            <person name="Corre E."/>
            <person name="Pelletier E."/>
            <person name="Niang G."/>
            <person name="Scheremetjew M."/>
            <person name="Finn R."/>
            <person name="Kale V."/>
            <person name="Holt S."/>
            <person name="Cochrane G."/>
            <person name="Meng A."/>
            <person name="Brown T."/>
            <person name="Cohen L."/>
        </authorList>
    </citation>
    <scope>NUCLEOTIDE SEQUENCE</scope>
    <source>
        <strain evidence="2">CCMP127</strain>
    </source>
</reference>
<dbReference type="AlphaFoldDB" id="A0A7S3KZW2"/>
<protein>
    <submittedName>
        <fullName evidence="2">Uncharacterized protein</fullName>
    </submittedName>
</protein>
<organism evidence="2">
    <name type="scientific">Amphora coffeiformis</name>
    <dbReference type="NCBI Taxonomy" id="265554"/>
    <lineage>
        <taxon>Eukaryota</taxon>
        <taxon>Sar</taxon>
        <taxon>Stramenopiles</taxon>
        <taxon>Ochrophyta</taxon>
        <taxon>Bacillariophyta</taxon>
        <taxon>Bacillariophyceae</taxon>
        <taxon>Bacillariophycidae</taxon>
        <taxon>Thalassiophysales</taxon>
        <taxon>Catenulaceae</taxon>
        <taxon>Amphora</taxon>
    </lineage>
</organism>
<gene>
    <name evidence="2" type="ORF">ACOF00016_LOCUS4248</name>
</gene>
<sequence length="208" mass="22786">MDRMIEYNNTGVRFVDEGRFEEALVMFRAALERKLAWDSATRASGEGRPVERFVTPDIPIPPSLESSSRAGYLCGEASSSTTLQQQREHEPVPFGANPPPPSSLTEMTPPIEVDPLYRRAFRIGNDQDMMAASAIIIFNMALVHQILDAKSIKAGPNYQIAAFITTMEGFQPSKLHQAIMQNLSVWVAETTASASASTTTNSDAFATT</sequence>
<dbReference type="EMBL" id="HBIM01004977">
    <property type="protein sequence ID" value="CAE0406365.1"/>
    <property type="molecule type" value="Transcribed_RNA"/>
</dbReference>
<name>A0A7S3KZW2_9STRA</name>
<evidence type="ECO:0000313" key="2">
    <source>
        <dbReference type="EMBL" id="CAE0406365.1"/>
    </source>
</evidence>
<accession>A0A7S3KZW2</accession>
<proteinExistence type="predicted"/>